<reference evidence="12" key="1">
    <citation type="submission" date="2018-09" db="EMBL/GenBank/DDBJ databases">
        <authorList>
            <person name="Lu W."/>
            <person name="Mao Y."/>
            <person name="Wu L."/>
        </authorList>
    </citation>
    <scope>NUCLEOTIDE SEQUENCE</scope>
    <source>
        <tissue evidence="12">Seed</tissue>
    </source>
</reference>
<dbReference type="CDD" id="cd23444">
    <property type="entry name" value="beta-trefoil_Ricin_RIPs_II_rpt2"/>
    <property type="match status" value="1"/>
</dbReference>
<dbReference type="EMBL" id="MH922926">
    <property type="protein sequence ID" value="QCH00556.1"/>
    <property type="molecule type" value="mRNA"/>
</dbReference>
<dbReference type="PROSITE" id="PS50231">
    <property type="entry name" value="RICIN_B_LECTIN"/>
    <property type="match status" value="2"/>
</dbReference>
<keyword evidence="8 9" id="KW-0652">Protein synthesis inhibitor</keyword>
<accession>A0A4D6U1B4</accession>
<proteinExistence type="evidence at transcript level"/>
<dbReference type="InterPro" id="IPR001574">
    <property type="entry name" value="Ribosome_inactivat_prot"/>
</dbReference>
<feature type="domain" description="Ricin B lectin" evidence="11">
    <location>
        <begin position="437"/>
        <end position="563"/>
    </location>
</feature>
<dbReference type="CDD" id="cd23443">
    <property type="entry name" value="beta-trefoil_Ricin_RIPs_II_rpt1"/>
    <property type="match status" value="1"/>
</dbReference>
<dbReference type="Gene3D" id="2.80.10.50">
    <property type="match status" value="2"/>
</dbReference>
<evidence type="ECO:0000256" key="4">
    <source>
        <dbReference type="ARBA" id="ARBA00022801"/>
    </source>
</evidence>
<dbReference type="Pfam" id="PF00161">
    <property type="entry name" value="RIP"/>
    <property type="match status" value="1"/>
</dbReference>
<evidence type="ECO:0000256" key="5">
    <source>
        <dbReference type="ARBA" id="ARBA00022821"/>
    </source>
</evidence>
<dbReference type="GO" id="GO:0030598">
    <property type="term" value="F:rRNA N-glycosylase activity"/>
    <property type="evidence" value="ECO:0007669"/>
    <property type="project" value="UniProtKB-EC"/>
</dbReference>
<dbReference type="GO" id="GO:0017148">
    <property type="term" value="P:negative regulation of translation"/>
    <property type="evidence" value="ECO:0007669"/>
    <property type="project" value="UniProtKB-KW"/>
</dbReference>
<sequence length="564" mass="64021">MKMWVVAQTWLFWTILLGLASVYLLEAKDDEYTVDYPKLHFPIEGATRDSYTSFIEDLRARLRSGEKRHKISLLRDQSTLPDSQRFLFVEFSNCERYSATFALDISNVNVVAYRVKNQSYFFCDAPHPASYNLFKGTQRIHLSFGSSFVELEKAAGQIRKYVELGIIPLERAISSLNIVEKPDNQARSLLVVIQMISEAARFRYIELQVRKSITRKERFYPDPIMVSLEDNWVALSREIQQSFQGVFGKVVTLQTLNSQILIVDRVSPSIIANLALMLFICKSPPTSLFPLLIRPVVPNYDYPHPCVISEPTVRIIGQDNLCVDVKYQVYTEGNEIQLYPCKNYIVANQLWTLKKDGTIRSNGMCLTTHAFRPASKIIISKCSVTDAIRWQVIDDGTIKNPRSGLVLSSTGKSYSTLTLETNVNSTSQSWLPTNNSKPFVTSIVGFMDLCLQTNGKDGLQLKECSSGKKAEQEWAIYPDGTIRPHQNEKYCITCDEHVHGAAVILESCERPSSARRWVFKNDGTVVNLLTRMVMEAKQYSNPKVPEIIISVLTGKPNQKWLPLL</sequence>
<dbReference type="Gene3D" id="4.10.470.10">
    <property type="entry name" value="Ricin (A Subunit), domain 2"/>
    <property type="match status" value="1"/>
</dbReference>
<evidence type="ECO:0000256" key="2">
    <source>
        <dbReference type="ARBA" id="ARBA00010414"/>
    </source>
</evidence>
<dbReference type="InterPro" id="IPR035992">
    <property type="entry name" value="Ricin_B-like_lectins"/>
</dbReference>
<comment type="similarity">
    <text evidence="2">In the N-terminal section; belongs to the ribosome-inactivating protein family. Type 2 RIP subfamily.</text>
</comment>
<evidence type="ECO:0000256" key="8">
    <source>
        <dbReference type="ARBA" id="ARBA00023193"/>
    </source>
</evidence>
<feature type="domain" description="Ricin B lectin" evidence="11">
    <location>
        <begin position="310"/>
        <end position="433"/>
    </location>
</feature>
<keyword evidence="6" id="KW-1015">Disulfide bond</keyword>
<dbReference type="SMART" id="SM00458">
    <property type="entry name" value="RICIN"/>
    <property type="match status" value="2"/>
</dbReference>
<dbReference type="InterPro" id="IPR000772">
    <property type="entry name" value="Ricin_B_lectin"/>
</dbReference>
<organism evidence="12">
    <name type="scientific">Vernicia fordii</name>
    <name type="common">Tung</name>
    <name type="synonym">Aleurites fordii</name>
    <dbReference type="NCBI Taxonomy" id="73154"/>
    <lineage>
        <taxon>Eukaryota</taxon>
        <taxon>Viridiplantae</taxon>
        <taxon>Streptophyta</taxon>
        <taxon>Embryophyta</taxon>
        <taxon>Tracheophyta</taxon>
        <taxon>Spermatophyta</taxon>
        <taxon>Magnoliopsida</taxon>
        <taxon>eudicotyledons</taxon>
        <taxon>Gunneridae</taxon>
        <taxon>Pentapetalae</taxon>
        <taxon>rosids</taxon>
        <taxon>fabids</taxon>
        <taxon>Malpighiales</taxon>
        <taxon>Euphorbiaceae</taxon>
        <taxon>Crotonoideae</taxon>
        <taxon>Aleuritideae</taxon>
        <taxon>Vernicia</taxon>
    </lineage>
</organism>
<keyword evidence="10" id="KW-0732">Signal</keyword>
<evidence type="ECO:0000256" key="10">
    <source>
        <dbReference type="SAM" id="SignalP"/>
    </source>
</evidence>
<keyword evidence="3 9" id="KW-0800">Toxin</keyword>
<evidence type="ECO:0000256" key="6">
    <source>
        <dbReference type="ARBA" id="ARBA00023157"/>
    </source>
</evidence>
<dbReference type="SUPFAM" id="SSF50370">
    <property type="entry name" value="Ricin B-like lectins"/>
    <property type="match status" value="2"/>
</dbReference>
<keyword evidence="12" id="KW-0326">Glycosidase</keyword>
<evidence type="ECO:0000313" key="12">
    <source>
        <dbReference type="EMBL" id="QCH00556.1"/>
    </source>
</evidence>
<dbReference type="PRINTS" id="PR00396">
    <property type="entry name" value="SHIGARICIN"/>
</dbReference>
<dbReference type="EC" id="3.2.2.22" evidence="9"/>
<evidence type="ECO:0000256" key="3">
    <source>
        <dbReference type="ARBA" id="ARBA00022656"/>
    </source>
</evidence>
<dbReference type="AlphaFoldDB" id="A0A4D6U1B4"/>
<dbReference type="Pfam" id="PF00652">
    <property type="entry name" value="Ricin_B_lectin"/>
    <property type="match status" value="2"/>
</dbReference>
<dbReference type="InterPro" id="IPR036041">
    <property type="entry name" value="Ribosome-inact_prot_sf"/>
</dbReference>
<evidence type="ECO:0000256" key="9">
    <source>
        <dbReference type="RuleBase" id="RU004915"/>
    </source>
</evidence>
<dbReference type="InterPro" id="IPR016139">
    <property type="entry name" value="Ribosome_inactivat_prot_sub2"/>
</dbReference>
<feature type="chain" id="PRO_5020034579" description="Ribosome-inactivating protein" evidence="10">
    <location>
        <begin position="28"/>
        <end position="564"/>
    </location>
</feature>
<dbReference type="InterPro" id="IPR016138">
    <property type="entry name" value="Ribosome_inactivat_prot_sub1"/>
</dbReference>
<dbReference type="SUPFAM" id="SSF56371">
    <property type="entry name" value="Ribosome inactivating proteins (RIP)"/>
    <property type="match status" value="1"/>
</dbReference>
<keyword evidence="5 9" id="KW-0611">Plant defense</keyword>
<keyword evidence="7" id="KW-0325">Glycoprotein</keyword>
<comment type="subunit">
    <text evidence="9">Might form dimers or tetramers of disulfide-linked A and B chains.</text>
</comment>
<dbReference type="GO" id="GO:0006952">
    <property type="term" value="P:defense response"/>
    <property type="evidence" value="ECO:0007669"/>
    <property type="project" value="UniProtKB-KW"/>
</dbReference>
<comment type="catalytic activity">
    <reaction evidence="1 9">
        <text>Endohydrolysis of the N-glycosidic bond at one specific adenosine on the 28S rRNA.</text>
        <dbReference type="EC" id="3.2.2.22"/>
    </reaction>
</comment>
<evidence type="ECO:0000256" key="1">
    <source>
        <dbReference type="ARBA" id="ARBA00000237"/>
    </source>
</evidence>
<dbReference type="PANTHER" id="PTHR33453">
    <property type="match status" value="1"/>
</dbReference>
<dbReference type="PANTHER" id="PTHR33453:SF34">
    <property type="entry name" value="RIBOSOME-INACTIVATING PROTEIN"/>
    <property type="match status" value="1"/>
</dbReference>
<feature type="signal peptide" evidence="10">
    <location>
        <begin position="1"/>
        <end position="27"/>
    </location>
</feature>
<dbReference type="InterPro" id="IPR017988">
    <property type="entry name" value="Ribosome_inactivat_prot_CS"/>
</dbReference>
<name>A0A4D6U1B4_VERFO</name>
<evidence type="ECO:0000256" key="7">
    <source>
        <dbReference type="ARBA" id="ARBA00023180"/>
    </source>
</evidence>
<evidence type="ECO:0000259" key="11">
    <source>
        <dbReference type="SMART" id="SM00458"/>
    </source>
</evidence>
<dbReference type="PROSITE" id="PS00275">
    <property type="entry name" value="SHIGA_RICIN"/>
    <property type="match status" value="1"/>
</dbReference>
<dbReference type="Gene3D" id="3.40.420.10">
    <property type="entry name" value="Ricin (A subunit), domain 1"/>
    <property type="match status" value="1"/>
</dbReference>
<comment type="function">
    <text evidence="9">The A chain is responsible for inhibiting protein synthesis through the catalytic inactivation of 60S ribosomal subunits by removing adenine from position 4,324 of 28S rRNA. The B chain binds to cell receptors and probably facilitates the entry into the cell of the A chain; B chains are also responsible for cell agglutination (lectin activity).</text>
</comment>
<dbReference type="InterPro" id="IPR017989">
    <property type="entry name" value="Ribosome_inactivat_1/2"/>
</dbReference>
<protein>
    <recommendedName>
        <fullName evidence="9">Ribosome-inactivating protein</fullName>
    </recommendedName>
    <component>
        <recommendedName>
            <fullName evidence="9">Ribosome-inactivating protein chain A</fullName>
        </recommendedName>
        <alternativeName>
            <fullName evidence="9">rRNA N-glycosidase</fullName>
            <ecNumber evidence="9">3.2.2.22</ecNumber>
        </alternativeName>
    </component>
    <component>
        <recommendedName>
            <fullName evidence="9">Ribosome-inactivating protein chain B</fullName>
        </recommendedName>
    </component>
</protein>
<keyword evidence="4 9" id="KW-0378">Hydrolase</keyword>
<comment type="similarity">
    <text evidence="9">Belongs to the ribosome-inactivating protein family.</text>
</comment>
<dbReference type="GO" id="GO:0090729">
    <property type="term" value="F:toxin activity"/>
    <property type="evidence" value="ECO:0007669"/>
    <property type="project" value="UniProtKB-KW"/>
</dbReference>